<dbReference type="eggNOG" id="COG0745">
    <property type="taxonomic scope" value="Bacteria"/>
</dbReference>
<evidence type="ECO:0000256" key="3">
    <source>
        <dbReference type="ARBA" id="ARBA00022553"/>
    </source>
</evidence>
<dbReference type="CDD" id="cd16922">
    <property type="entry name" value="HATPase_EvgS-ArcB-TorS-like"/>
    <property type="match status" value="1"/>
</dbReference>
<evidence type="ECO:0000256" key="1">
    <source>
        <dbReference type="ARBA" id="ARBA00000085"/>
    </source>
</evidence>
<dbReference type="PROSITE" id="PS01124">
    <property type="entry name" value="HTH_ARAC_FAMILY_2"/>
    <property type="match status" value="1"/>
</dbReference>
<dbReference type="Pfam" id="PF12833">
    <property type="entry name" value="HTH_18"/>
    <property type="match status" value="1"/>
</dbReference>
<feature type="modified residue" description="4-aspartylphosphate" evidence="12">
    <location>
        <position position="1139"/>
    </location>
</feature>
<keyword evidence="18" id="KW-1185">Reference proteome</keyword>
<evidence type="ECO:0000256" key="6">
    <source>
        <dbReference type="ARBA" id="ARBA00022777"/>
    </source>
</evidence>
<evidence type="ECO:0000256" key="5">
    <source>
        <dbReference type="ARBA" id="ARBA00022741"/>
    </source>
</evidence>
<dbReference type="EC" id="2.7.13.3" evidence="2"/>
<evidence type="ECO:0000259" key="16">
    <source>
        <dbReference type="PROSITE" id="PS50110"/>
    </source>
</evidence>
<dbReference type="GO" id="GO:0003700">
    <property type="term" value="F:DNA-binding transcription factor activity"/>
    <property type="evidence" value="ECO:0007669"/>
    <property type="project" value="InterPro"/>
</dbReference>
<dbReference type="PROSITE" id="PS50110">
    <property type="entry name" value="RESPONSE_REGULATORY"/>
    <property type="match status" value="1"/>
</dbReference>
<dbReference type="CDD" id="cd00082">
    <property type="entry name" value="HisKA"/>
    <property type="match status" value="1"/>
</dbReference>
<evidence type="ECO:0000259" key="15">
    <source>
        <dbReference type="PROSITE" id="PS50109"/>
    </source>
</evidence>
<dbReference type="InterPro" id="IPR036097">
    <property type="entry name" value="HisK_dim/P_sf"/>
</dbReference>
<dbReference type="InterPro" id="IPR036890">
    <property type="entry name" value="HATPase_C_sf"/>
</dbReference>
<dbReference type="eggNOG" id="COG5002">
    <property type="taxonomic scope" value="Bacteria"/>
</dbReference>
<dbReference type="EMBL" id="CAIT01000009">
    <property type="protein sequence ID" value="CCH55449.1"/>
    <property type="molecule type" value="Genomic_DNA"/>
</dbReference>
<dbReference type="InterPro" id="IPR011006">
    <property type="entry name" value="CheY-like_superfamily"/>
</dbReference>
<dbReference type="PROSITE" id="PS00041">
    <property type="entry name" value="HTH_ARAC_FAMILY_1"/>
    <property type="match status" value="1"/>
</dbReference>
<dbReference type="InterPro" id="IPR018060">
    <property type="entry name" value="HTH_AraC"/>
</dbReference>
<dbReference type="CDD" id="cd17574">
    <property type="entry name" value="REC_OmpR"/>
    <property type="match status" value="1"/>
</dbReference>
<reference evidence="17 18" key="1">
    <citation type="journal article" date="2012" name="J. Bacteriol.">
        <title>Genome Sequence of the Filamentous Bacterium Fibrisoma limi BUZ 3T.</title>
        <authorList>
            <person name="Filippini M."/>
            <person name="Qi W."/>
            <person name="Jaenicke S."/>
            <person name="Goesmann A."/>
            <person name="Smits T.H."/>
            <person name="Bagheri H.C."/>
        </authorList>
    </citation>
    <scope>NUCLEOTIDE SEQUENCE [LARGE SCALE GENOMIC DNA]</scope>
    <source>
        <strain evidence="18">BUZ 3T</strain>
    </source>
</reference>
<dbReference type="SUPFAM" id="SSF52172">
    <property type="entry name" value="CheY-like"/>
    <property type="match status" value="1"/>
</dbReference>
<dbReference type="Pfam" id="PF07495">
    <property type="entry name" value="Y_Y_Y"/>
    <property type="match status" value="1"/>
</dbReference>
<dbReference type="OrthoDB" id="9797097at2"/>
<gene>
    <name evidence="17" type="ORF">BN8_04708</name>
</gene>
<dbReference type="InterPro" id="IPR003661">
    <property type="entry name" value="HisK_dim/P_dom"/>
</dbReference>
<dbReference type="SUPFAM" id="SSF46689">
    <property type="entry name" value="Homeodomain-like"/>
    <property type="match status" value="1"/>
</dbReference>
<dbReference type="InterPro" id="IPR003594">
    <property type="entry name" value="HATPase_dom"/>
</dbReference>
<dbReference type="Pfam" id="PF00072">
    <property type="entry name" value="Response_reg"/>
    <property type="match status" value="1"/>
</dbReference>
<evidence type="ECO:0000256" key="8">
    <source>
        <dbReference type="ARBA" id="ARBA00023012"/>
    </source>
</evidence>
<keyword evidence="13" id="KW-1133">Transmembrane helix</keyword>
<feature type="domain" description="HTH araC/xylS-type" evidence="14">
    <location>
        <begin position="1238"/>
        <end position="1336"/>
    </location>
</feature>
<dbReference type="Pfam" id="PF02518">
    <property type="entry name" value="HATPase_c"/>
    <property type="match status" value="1"/>
</dbReference>
<dbReference type="SUPFAM" id="SSF63829">
    <property type="entry name" value="Calcium-dependent phosphotriesterase"/>
    <property type="match status" value="3"/>
</dbReference>
<dbReference type="InterPro" id="IPR011110">
    <property type="entry name" value="Reg_prop"/>
</dbReference>
<dbReference type="PANTHER" id="PTHR43547:SF2">
    <property type="entry name" value="HYBRID SIGNAL TRANSDUCTION HISTIDINE KINASE C"/>
    <property type="match status" value="1"/>
</dbReference>
<evidence type="ECO:0000256" key="10">
    <source>
        <dbReference type="ARBA" id="ARBA00023125"/>
    </source>
</evidence>
<feature type="domain" description="Response regulatory" evidence="16">
    <location>
        <begin position="1091"/>
        <end position="1206"/>
    </location>
</feature>
<evidence type="ECO:0000256" key="4">
    <source>
        <dbReference type="ARBA" id="ARBA00022679"/>
    </source>
</evidence>
<keyword evidence="8" id="KW-0902">Two-component regulatory system</keyword>
<dbReference type="Gene3D" id="1.10.287.130">
    <property type="match status" value="1"/>
</dbReference>
<dbReference type="InterPro" id="IPR001789">
    <property type="entry name" value="Sig_transdc_resp-reg_receiver"/>
</dbReference>
<keyword evidence="4 17" id="KW-0808">Transferase</keyword>
<dbReference type="Pfam" id="PF00512">
    <property type="entry name" value="HisKA"/>
    <property type="match status" value="1"/>
</dbReference>
<dbReference type="GO" id="GO:0000155">
    <property type="term" value="F:phosphorelay sensor kinase activity"/>
    <property type="evidence" value="ECO:0007669"/>
    <property type="project" value="InterPro"/>
</dbReference>
<organism evidence="17 18">
    <name type="scientific">Fibrisoma limi BUZ 3</name>
    <dbReference type="NCBI Taxonomy" id="1185876"/>
    <lineage>
        <taxon>Bacteria</taxon>
        <taxon>Pseudomonadati</taxon>
        <taxon>Bacteroidota</taxon>
        <taxon>Cytophagia</taxon>
        <taxon>Cytophagales</taxon>
        <taxon>Spirosomataceae</taxon>
        <taxon>Fibrisoma</taxon>
    </lineage>
</organism>
<dbReference type="Proteomes" id="UP000009309">
    <property type="component" value="Unassembled WGS sequence"/>
</dbReference>
<evidence type="ECO:0000313" key="18">
    <source>
        <dbReference type="Proteomes" id="UP000009309"/>
    </source>
</evidence>
<dbReference type="STRING" id="1185876.BN8_04708"/>
<dbReference type="FunFam" id="1.10.287.130:FF:000045">
    <property type="entry name" value="Two-component system sensor histidine kinase/response regulator"/>
    <property type="match status" value="1"/>
</dbReference>
<keyword evidence="6 17" id="KW-0418">Kinase</keyword>
<dbReference type="Gene3D" id="3.30.565.10">
    <property type="entry name" value="Histidine kinase-like ATPase, C-terminal domain"/>
    <property type="match status" value="1"/>
</dbReference>
<dbReference type="SMART" id="SM00387">
    <property type="entry name" value="HATPase_c"/>
    <property type="match status" value="1"/>
</dbReference>
<dbReference type="InterPro" id="IPR011123">
    <property type="entry name" value="Y_Y_Y"/>
</dbReference>
<dbReference type="PROSITE" id="PS50109">
    <property type="entry name" value="HIS_KIN"/>
    <property type="match status" value="1"/>
</dbReference>
<feature type="transmembrane region" description="Helical" evidence="13">
    <location>
        <begin position="773"/>
        <end position="794"/>
    </location>
</feature>
<dbReference type="InterPro" id="IPR005467">
    <property type="entry name" value="His_kinase_dom"/>
</dbReference>
<dbReference type="Pfam" id="PF07494">
    <property type="entry name" value="Reg_prop"/>
    <property type="match status" value="5"/>
</dbReference>
<evidence type="ECO:0000313" key="17">
    <source>
        <dbReference type="EMBL" id="CCH55449.1"/>
    </source>
</evidence>
<accession>I2GNH1</accession>
<keyword evidence="9" id="KW-0805">Transcription regulation</keyword>
<evidence type="ECO:0000256" key="7">
    <source>
        <dbReference type="ARBA" id="ARBA00022840"/>
    </source>
</evidence>
<dbReference type="SUPFAM" id="SSF55874">
    <property type="entry name" value="ATPase domain of HSP90 chaperone/DNA topoisomerase II/histidine kinase"/>
    <property type="match status" value="1"/>
</dbReference>
<evidence type="ECO:0000259" key="14">
    <source>
        <dbReference type="PROSITE" id="PS01124"/>
    </source>
</evidence>
<evidence type="ECO:0000256" key="13">
    <source>
        <dbReference type="SAM" id="Phobius"/>
    </source>
</evidence>
<dbReference type="SUPFAM" id="SSF47384">
    <property type="entry name" value="Homodimeric domain of signal transducing histidine kinase"/>
    <property type="match status" value="1"/>
</dbReference>
<keyword evidence="11" id="KW-0804">Transcription</keyword>
<evidence type="ECO:0000256" key="11">
    <source>
        <dbReference type="ARBA" id="ARBA00023163"/>
    </source>
</evidence>
<evidence type="ECO:0000256" key="2">
    <source>
        <dbReference type="ARBA" id="ARBA00012438"/>
    </source>
</evidence>
<dbReference type="SMART" id="SM00342">
    <property type="entry name" value="HTH_ARAC"/>
    <property type="match status" value="1"/>
</dbReference>
<keyword evidence="13" id="KW-0812">Transmembrane</keyword>
<dbReference type="SMART" id="SM00388">
    <property type="entry name" value="HisKA"/>
    <property type="match status" value="1"/>
</dbReference>
<dbReference type="RefSeq" id="WP_009284017.1">
    <property type="nucleotide sequence ID" value="NZ_CAIT01000009.1"/>
</dbReference>
<dbReference type="Gene3D" id="2.60.40.10">
    <property type="entry name" value="Immunoglobulins"/>
    <property type="match status" value="1"/>
</dbReference>
<keyword evidence="7" id="KW-0067">ATP-binding</keyword>
<dbReference type="Gene3D" id="2.130.10.10">
    <property type="entry name" value="YVTN repeat-like/Quinoprotein amine dehydrogenase"/>
    <property type="match status" value="3"/>
</dbReference>
<feature type="domain" description="Histidine kinase" evidence="15">
    <location>
        <begin position="827"/>
        <end position="1051"/>
    </location>
</feature>
<comment type="caution">
    <text evidence="17">The sequence shown here is derived from an EMBL/GenBank/DDBJ whole genome shotgun (WGS) entry which is preliminary data.</text>
</comment>
<dbReference type="FunFam" id="3.30.565.10:FF:000037">
    <property type="entry name" value="Hybrid sensor histidine kinase/response regulator"/>
    <property type="match status" value="1"/>
</dbReference>
<keyword evidence="10" id="KW-0238">DNA-binding</keyword>
<evidence type="ECO:0000256" key="12">
    <source>
        <dbReference type="PROSITE-ProRule" id="PRU00169"/>
    </source>
</evidence>
<dbReference type="PANTHER" id="PTHR43547">
    <property type="entry name" value="TWO-COMPONENT HISTIDINE KINASE"/>
    <property type="match status" value="1"/>
</dbReference>
<dbReference type="FunFam" id="2.60.40.10:FF:000791">
    <property type="entry name" value="Two-component system sensor histidine kinase/response regulator"/>
    <property type="match status" value="1"/>
</dbReference>
<name>I2GNH1_9BACT</name>
<dbReference type="InterPro" id="IPR018062">
    <property type="entry name" value="HTH_AraC-typ_CS"/>
</dbReference>
<dbReference type="InterPro" id="IPR015943">
    <property type="entry name" value="WD40/YVTN_repeat-like_dom_sf"/>
</dbReference>
<keyword evidence="13" id="KW-0472">Membrane</keyword>
<dbReference type="InterPro" id="IPR013783">
    <property type="entry name" value="Ig-like_fold"/>
</dbReference>
<dbReference type="GO" id="GO:0005524">
    <property type="term" value="F:ATP binding"/>
    <property type="evidence" value="ECO:0007669"/>
    <property type="project" value="UniProtKB-KW"/>
</dbReference>
<comment type="catalytic activity">
    <reaction evidence="1">
        <text>ATP + protein L-histidine = ADP + protein N-phospho-L-histidine.</text>
        <dbReference type="EC" id="2.7.13.3"/>
    </reaction>
</comment>
<dbReference type="InterPro" id="IPR004358">
    <property type="entry name" value="Sig_transdc_His_kin-like_C"/>
</dbReference>
<dbReference type="Gene3D" id="1.10.10.60">
    <property type="entry name" value="Homeodomain-like"/>
    <property type="match status" value="1"/>
</dbReference>
<dbReference type="GO" id="GO:0043565">
    <property type="term" value="F:sequence-specific DNA binding"/>
    <property type="evidence" value="ECO:0007669"/>
    <property type="project" value="InterPro"/>
</dbReference>
<evidence type="ECO:0000256" key="9">
    <source>
        <dbReference type="ARBA" id="ARBA00023015"/>
    </source>
</evidence>
<dbReference type="Gene3D" id="3.40.50.2300">
    <property type="match status" value="1"/>
</dbReference>
<dbReference type="PRINTS" id="PR00344">
    <property type="entry name" value="BCTRLSENSOR"/>
</dbReference>
<protein>
    <recommendedName>
        <fullName evidence="2">histidine kinase</fullName>
        <ecNumber evidence="2">2.7.13.3</ecNumber>
    </recommendedName>
</protein>
<keyword evidence="5" id="KW-0547">Nucleotide-binding</keyword>
<proteinExistence type="predicted"/>
<keyword evidence="3 12" id="KW-0597">Phosphoprotein</keyword>
<dbReference type="SMART" id="SM00448">
    <property type="entry name" value="REC"/>
    <property type="match status" value="1"/>
</dbReference>
<sequence length="1336" mass="151095">MTFFYRFYNAFVFLVVSVTIAFAQPVRESFSHLSSKNGLSHNSVNCILQDREGFLWFGTNDGLAKYDGHSFTVFQPNPAQPTHSFQGNQVMSLCEGRNGHIWAVTMNGGLHELIKETGQVIPHPINVANHASWWNAQWSACLDHEGLLWISTYGGLACYNSATHHFSLYPSPKNDLPLRSVFEDRQHRLWVGSLKGLYLFDRKSARYSLIPLNRPTDYQPFYVAFHQDQNDRLWVGTVGDGLFRIDLRDPSLRLTPYNPEGKINRYIFLNGIRQDNNGNIWVGTNSGLQRINPETDQVTTCRANLENDGCISSNNAQAVFLDRSGTLWVGTDNGIDWQPAVTKRFNAFQVTPNSGEVHMLENRINTLLQDGQETIWFSNLNKVHRLDLRQNRLTAIDPGQLGSRGTYTNYVCSLLPDSASGIWLGTWDALYRYSHASGQFTPYRSEIPAQFISRSPTGLIWFGGEGGLASFDPRTERFTYFKYKPGDVRLLDKYVYGVLASRSGDVWISINGKGVSRLNPQSGHYQHYLASRRPGQLNDNVVLTFYEDADQVIWLGTNQGGLNRFDPKTSTFSQFTTQDGLPSNNVAGIVGDNAGRLWLSTNRGLCRFDPRTNVIRNYDVNDGLPSNDFLSGAAFRKGNVLYFGSLNGLVYFNPADIRDNTQPFPVHITGFRVLDKTVPITSQHINLSHDENFLSFEFVALTYGMPERNQYTFQLEGVDENWVKSGNRRFASYTDLPPGDYTFRVKAANSDGIWNQEGTSLHLTIHPPWWFSWWAYGLYALLLVGGVFGLARAYTNRLKERQEMELQRRESEQLKQIDELKTRFFSNITHELRTPLSLIVSPVEQLAQNTSVPEPVRKQLKVVERNAQKLLRLINQLLDLSKLEAGRMDRDEARGDVAGFVEQLVESFRPAVEQKGITLTFNNRYPNQHEVFFDADKWEKILYNLLSNAFKFTSDSGSIQVDIWESATNQVGIRVSDTGIGIPASAQPRIFDRFYQVDDSRTRSYEGTGIGLSLVKELVDLLGGSIQMTSQDSPTAPNRGTTFTLTLPIRQPTAEAVEVASAKPASDFIKPMATQSPLTTPSGGADETAPLILVVEDSDDLREFIANEVSRDYRVLTAPNGLAGWEIAQQDLPDVIITDQMMPEMDGLALTRQLKADPATNHIAVIMLTARASQQSRLDGLEQGADDYLTKPFNVDELRLRLRNLFDRQRKLQERYQQQLTSVEAPLKVDQVEDSFLKEIYQHIEARLDDSQLTVENLALMSSMSRRTLHRKLTALTNLSANDIIRNYRLRRATDFLRAGHSVSDTAYRVGFDNPAYFTTVFKQVYQRTPSEFLGK</sequence>
<dbReference type="eggNOG" id="COG3292">
    <property type="taxonomic scope" value="Bacteria"/>
</dbReference>
<dbReference type="InterPro" id="IPR009057">
    <property type="entry name" value="Homeodomain-like_sf"/>
</dbReference>